<accession>A0A7E4VM49</accession>
<keyword evidence="2" id="KW-1185">Reference proteome</keyword>
<reference evidence="3" key="2">
    <citation type="submission" date="2020-10" db="UniProtKB">
        <authorList>
            <consortium name="WormBaseParasite"/>
        </authorList>
    </citation>
    <scope>IDENTIFICATION</scope>
</reference>
<evidence type="ECO:0000313" key="2">
    <source>
        <dbReference type="Proteomes" id="UP000492821"/>
    </source>
</evidence>
<evidence type="ECO:0000313" key="3">
    <source>
        <dbReference type="WBParaSite" id="Pan_g21816.t1"/>
    </source>
</evidence>
<sequence length="72" mass="8500">MLRQHQKPEYMCSMFIGVEEGYLQFLFCLPFGLKYVAEVFNPRPTDPTNKKHPHLFSTKNYGQSPHGQRRNL</sequence>
<name>A0A7E4VM49_PANRE</name>
<feature type="region of interest" description="Disordered" evidence="1">
    <location>
        <begin position="43"/>
        <end position="72"/>
    </location>
</feature>
<protein>
    <submittedName>
        <fullName evidence="3">Ovule protein</fullName>
    </submittedName>
</protein>
<proteinExistence type="predicted"/>
<organism evidence="2 3">
    <name type="scientific">Panagrellus redivivus</name>
    <name type="common">Microworm</name>
    <dbReference type="NCBI Taxonomy" id="6233"/>
    <lineage>
        <taxon>Eukaryota</taxon>
        <taxon>Metazoa</taxon>
        <taxon>Ecdysozoa</taxon>
        <taxon>Nematoda</taxon>
        <taxon>Chromadorea</taxon>
        <taxon>Rhabditida</taxon>
        <taxon>Tylenchina</taxon>
        <taxon>Panagrolaimomorpha</taxon>
        <taxon>Panagrolaimoidea</taxon>
        <taxon>Panagrolaimidae</taxon>
        <taxon>Panagrellus</taxon>
    </lineage>
</organism>
<dbReference type="Proteomes" id="UP000492821">
    <property type="component" value="Unassembled WGS sequence"/>
</dbReference>
<dbReference type="AlphaFoldDB" id="A0A7E4VM49"/>
<feature type="compositionally biased region" description="Polar residues" evidence="1">
    <location>
        <begin position="57"/>
        <end position="66"/>
    </location>
</feature>
<dbReference type="WBParaSite" id="Pan_g21816.t1">
    <property type="protein sequence ID" value="Pan_g21816.t1"/>
    <property type="gene ID" value="Pan_g21816"/>
</dbReference>
<evidence type="ECO:0000256" key="1">
    <source>
        <dbReference type="SAM" id="MobiDB-lite"/>
    </source>
</evidence>
<reference evidence="2" key="1">
    <citation type="journal article" date="2013" name="Genetics">
        <title>The draft genome and transcriptome of Panagrellus redivivus are shaped by the harsh demands of a free-living lifestyle.</title>
        <authorList>
            <person name="Srinivasan J."/>
            <person name="Dillman A.R."/>
            <person name="Macchietto M.G."/>
            <person name="Heikkinen L."/>
            <person name="Lakso M."/>
            <person name="Fracchia K.M."/>
            <person name="Antoshechkin I."/>
            <person name="Mortazavi A."/>
            <person name="Wong G."/>
            <person name="Sternberg P.W."/>
        </authorList>
    </citation>
    <scope>NUCLEOTIDE SEQUENCE [LARGE SCALE GENOMIC DNA]</scope>
    <source>
        <strain evidence="2">MT8872</strain>
    </source>
</reference>